<accession>A0A0W1AL26</accession>
<evidence type="ECO:0008006" key="3">
    <source>
        <dbReference type="Google" id="ProtNLM"/>
    </source>
</evidence>
<evidence type="ECO:0000313" key="1">
    <source>
        <dbReference type="EMBL" id="KTD81875.1"/>
    </source>
</evidence>
<name>A0A0W1AL26_9GAMM</name>
<dbReference type="RefSeq" id="WP_058491873.1">
    <property type="nucleotide sequence ID" value="NZ_CBCRUR010000002.1"/>
</dbReference>
<gene>
    <name evidence="1" type="ORF">Lwor_0178</name>
</gene>
<comment type="caution">
    <text evidence="1">The sequence shown here is derived from an EMBL/GenBank/DDBJ whole genome shotgun (WGS) entry which is preliminary data.</text>
</comment>
<evidence type="ECO:0000313" key="2">
    <source>
        <dbReference type="Proteomes" id="UP000054662"/>
    </source>
</evidence>
<protein>
    <recommendedName>
        <fullName evidence="3">Antitoxin SocA-like Panacea domain-containing protein</fullName>
    </recommendedName>
</protein>
<organism evidence="1 2">
    <name type="scientific">Legionella worsleiensis</name>
    <dbReference type="NCBI Taxonomy" id="45076"/>
    <lineage>
        <taxon>Bacteria</taxon>
        <taxon>Pseudomonadati</taxon>
        <taxon>Pseudomonadota</taxon>
        <taxon>Gammaproteobacteria</taxon>
        <taxon>Legionellales</taxon>
        <taxon>Legionellaceae</taxon>
        <taxon>Legionella</taxon>
    </lineage>
</organism>
<keyword evidence="2" id="KW-1185">Reference proteome</keyword>
<dbReference type="PATRIC" id="fig|45076.6.peg.190"/>
<dbReference type="Proteomes" id="UP000054662">
    <property type="component" value="Unassembled WGS sequence"/>
</dbReference>
<dbReference type="AlphaFoldDB" id="A0A0W1AL26"/>
<reference evidence="1 2" key="1">
    <citation type="submission" date="2015-11" db="EMBL/GenBank/DDBJ databases">
        <title>Genomic analysis of 38 Legionella species identifies large and diverse effector repertoires.</title>
        <authorList>
            <person name="Burstein D."/>
            <person name="Amaro F."/>
            <person name="Zusman T."/>
            <person name="Lifshitz Z."/>
            <person name="Cohen O."/>
            <person name="Gilbert J.A."/>
            <person name="Pupko T."/>
            <person name="Shuman H.A."/>
            <person name="Segal G."/>
        </authorList>
    </citation>
    <scope>NUCLEOTIDE SEQUENCE [LARGE SCALE GENOMIC DNA]</scope>
    <source>
        <strain evidence="1 2">ATCC 49508</strain>
    </source>
</reference>
<dbReference type="STRING" id="45076.Lwor_0178"/>
<proteinExistence type="predicted"/>
<dbReference type="OrthoDB" id="1723573at2"/>
<dbReference type="EMBL" id="LNZC01000002">
    <property type="protein sequence ID" value="KTD81875.1"/>
    <property type="molecule type" value="Genomic_DNA"/>
</dbReference>
<sequence length="142" mass="16200">MNRKDLMLAALYPADMDSYTPVQIQKLLFLIQKKIPFCAENGFDFSPYDYGPFDKNVYQELEILADEGYVDIHEHESSAWKTYGLTKEGAVKAKEVSDTLDDSTKSTIAKLSSFVRQLSFSQLVSAIYKAYPEMKQNSVFKD</sequence>